<dbReference type="AlphaFoldDB" id="A0A6C0CPA1"/>
<comment type="subcellular location">
    <subcellularLocation>
        <location evidence="1">Plastid</location>
    </subcellularLocation>
</comment>
<sequence length="143" mass="15520">MSCIATLRPVITAPIRSRNRVKSRTVVRATNEGSRFTKIDRPNDFLAVAERVNGRAAMIGFTSAVVDEIMTGNPISAQFQENIGLSIAVASLVFLGTAVNPEDEGYVQGPWKPETELVNGRLAMIGILSLLLTESIHPQVPLF</sequence>
<keyword evidence="3" id="KW-0934">Plastid</keyword>
<organism evidence="4">
    <name type="scientific">viral metagenome</name>
    <dbReference type="NCBI Taxonomy" id="1070528"/>
    <lineage>
        <taxon>unclassified sequences</taxon>
        <taxon>metagenomes</taxon>
        <taxon>organismal metagenomes</taxon>
    </lineage>
</organism>
<protein>
    <submittedName>
        <fullName evidence="4">Uncharacterized protein</fullName>
    </submittedName>
</protein>
<proteinExistence type="predicted"/>
<accession>A0A6C0CPA1</accession>
<reference evidence="4" key="1">
    <citation type="journal article" date="2020" name="Nature">
        <title>Giant virus diversity and host interactions through global metagenomics.</title>
        <authorList>
            <person name="Schulz F."/>
            <person name="Roux S."/>
            <person name="Paez-Espino D."/>
            <person name="Jungbluth S."/>
            <person name="Walsh D.A."/>
            <person name="Denef V.J."/>
            <person name="McMahon K.D."/>
            <person name="Konstantinidis K.T."/>
            <person name="Eloe-Fadrosh E.A."/>
            <person name="Kyrpides N.C."/>
            <person name="Woyke T."/>
        </authorList>
    </citation>
    <scope>NUCLEOTIDE SEQUENCE</scope>
    <source>
        <strain evidence="4">GVMAG-M-3300021389-45</strain>
    </source>
</reference>
<dbReference type="Pfam" id="PF00504">
    <property type="entry name" value="Chloroa_b-bind"/>
    <property type="match status" value="1"/>
</dbReference>
<dbReference type="EMBL" id="MN739457">
    <property type="protein sequence ID" value="QHT05549.1"/>
    <property type="molecule type" value="Genomic_DNA"/>
</dbReference>
<evidence type="ECO:0000256" key="1">
    <source>
        <dbReference type="ARBA" id="ARBA00004474"/>
    </source>
</evidence>
<dbReference type="SUPFAM" id="SSF103511">
    <property type="entry name" value="Chlorophyll a-b binding protein"/>
    <property type="match status" value="1"/>
</dbReference>
<evidence type="ECO:0000256" key="2">
    <source>
        <dbReference type="ARBA" id="ARBA00022528"/>
    </source>
</evidence>
<keyword evidence="2" id="KW-0150">Chloroplast</keyword>
<dbReference type="InterPro" id="IPR022796">
    <property type="entry name" value="Chloroa_b-bind"/>
</dbReference>
<name>A0A6C0CPA1_9ZZZZ</name>
<dbReference type="Gene3D" id="1.10.3460.10">
    <property type="entry name" value="Chlorophyll a/b binding protein domain"/>
    <property type="match status" value="1"/>
</dbReference>
<evidence type="ECO:0000313" key="4">
    <source>
        <dbReference type="EMBL" id="QHT05549.1"/>
    </source>
</evidence>
<evidence type="ECO:0000256" key="3">
    <source>
        <dbReference type="ARBA" id="ARBA00022640"/>
    </source>
</evidence>